<accession>A0A7W4PSP6</accession>
<evidence type="ECO:0000256" key="7">
    <source>
        <dbReference type="ARBA" id="ARBA00038032"/>
    </source>
</evidence>
<evidence type="ECO:0000256" key="4">
    <source>
        <dbReference type="ARBA" id="ARBA00022692"/>
    </source>
</evidence>
<dbReference type="Gene3D" id="1.10.3730.20">
    <property type="match status" value="1"/>
</dbReference>
<dbReference type="RefSeq" id="WP_182949678.1">
    <property type="nucleotide sequence ID" value="NZ_JABEQK010000005.1"/>
</dbReference>
<keyword evidence="5 9" id="KW-1133">Transmembrane helix</keyword>
<dbReference type="GO" id="GO:0005886">
    <property type="term" value="C:plasma membrane"/>
    <property type="evidence" value="ECO:0007669"/>
    <property type="project" value="UniProtKB-SubCell"/>
</dbReference>
<evidence type="ECO:0000313" key="10">
    <source>
        <dbReference type="EMBL" id="MBB2205151.1"/>
    </source>
</evidence>
<evidence type="ECO:0000256" key="6">
    <source>
        <dbReference type="ARBA" id="ARBA00023136"/>
    </source>
</evidence>
<proteinExistence type="inferred from homology"/>
<reference evidence="10 11" key="1">
    <citation type="submission" date="2020-04" db="EMBL/GenBank/DDBJ databases">
        <title>Description of novel Gluconacetobacter.</title>
        <authorList>
            <person name="Sombolestani A."/>
        </authorList>
    </citation>
    <scope>NUCLEOTIDE SEQUENCE [LARGE SCALE GENOMIC DNA]</scope>
    <source>
        <strain evidence="10 11">LMG 27800</strain>
    </source>
</reference>
<dbReference type="GO" id="GO:0031460">
    <property type="term" value="P:glycine betaine transport"/>
    <property type="evidence" value="ECO:0007669"/>
    <property type="project" value="TreeGrafter"/>
</dbReference>
<comment type="caution">
    <text evidence="10">The sequence shown here is derived from an EMBL/GenBank/DDBJ whole genome shotgun (WGS) entry which is preliminary data.</text>
</comment>
<evidence type="ECO:0000256" key="8">
    <source>
        <dbReference type="RuleBase" id="RU003942"/>
    </source>
</evidence>
<dbReference type="AlphaFoldDB" id="A0A7W4PSP6"/>
<sequence length="110" mass="12076">MKAYLYLATAIVAEVFATSFLKYTDRFTRPLPTLLTFGGYAVAFFFLSLTLRFLPTGIAYAIWSGVGVVLISAVNWIWLKQRLDAPALAGMALIVLGVVVINLFSRSTGH</sequence>
<evidence type="ECO:0000256" key="2">
    <source>
        <dbReference type="ARBA" id="ARBA00022448"/>
    </source>
</evidence>
<name>A0A7W4PSP6_9PROT</name>
<dbReference type="PANTHER" id="PTHR30561:SF1">
    <property type="entry name" value="MULTIDRUG TRANSPORTER EMRE"/>
    <property type="match status" value="1"/>
</dbReference>
<keyword evidence="4 8" id="KW-0812">Transmembrane</keyword>
<evidence type="ECO:0000256" key="3">
    <source>
        <dbReference type="ARBA" id="ARBA00022475"/>
    </source>
</evidence>
<comment type="similarity">
    <text evidence="7 8">Belongs to the drug/metabolite transporter (DMT) superfamily. Small multidrug resistance (SMR) (TC 2.A.7.1) family.</text>
</comment>
<gene>
    <name evidence="10" type="ORF">HLH27_08990</name>
</gene>
<dbReference type="FunFam" id="1.10.3730.20:FF:000001">
    <property type="entry name" value="Quaternary ammonium compound resistance transporter SugE"/>
    <property type="match status" value="1"/>
</dbReference>
<dbReference type="Pfam" id="PF00893">
    <property type="entry name" value="Multi_Drug_Res"/>
    <property type="match status" value="1"/>
</dbReference>
<dbReference type="Proteomes" id="UP000540556">
    <property type="component" value="Unassembled WGS sequence"/>
</dbReference>
<dbReference type="InterPro" id="IPR000390">
    <property type="entry name" value="Small_drug/metabolite_transptr"/>
</dbReference>
<dbReference type="EMBL" id="JABEQK010000005">
    <property type="protein sequence ID" value="MBB2205151.1"/>
    <property type="molecule type" value="Genomic_DNA"/>
</dbReference>
<dbReference type="InterPro" id="IPR045324">
    <property type="entry name" value="Small_multidrug_res"/>
</dbReference>
<dbReference type="GO" id="GO:0015199">
    <property type="term" value="F:amino-acid betaine transmembrane transporter activity"/>
    <property type="evidence" value="ECO:0007669"/>
    <property type="project" value="TreeGrafter"/>
</dbReference>
<organism evidence="10 11">
    <name type="scientific">Gluconacetobacter takamatsuzukensis</name>
    <dbReference type="NCBI Taxonomy" id="1286190"/>
    <lineage>
        <taxon>Bacteria</taxon>
        <taxon>Pseudomonadati</taxon>
        <taxon>Pseudomonadota</taxon>
        <taxon>Alphaproteobacteria</taxon>
        <taxon>Acetobacterales</taxon>
        <taxon>Acetobacteraceae</taxon>
        <taxon>Gluconacetobacter</taxon>
    </lineage>
</organism>
<keyword evidence="11" id="KW-1185">Reference proteome</keyword>
<dbReference type="GO" id="GO:0015220">
    <property type="term" value="F:choline transmembrane transporter activity"/>
    <property type="evidence" value="ECO:0007669"/>
    <property type="project" value="TreeGrafter"/>
</dbReference>
<dbReference type="InterPro" id="IPR037185">
    <property type="entry name" value="EmrE-like"/>
</dbReference>
<dbReference type="GO" id="GO:0015297">
    <property type="term" value="F:antiporter activity"/>
    <property type="evidence" value="ECO:0007669"/>
    <property type="project" value="TreeGrafter"/>
</dbReference>
<keyword evidence="3" id="KW-1003">Cell membrane</keyword>
<evidence type="ECO:0000256" key="5">
    <source>
        <dbReference type="ARBA" id="ARBA00022989"/>
    </source>
</evidence>
<dbReference type="PANTHER" id="PTHR30561">
    <property type="entry name" value="SMR FAMILY PROTON-DEPENDENT DRUG EFFLUX TRANSPORTER SUGE"/>
    <property type="match status" value="1"/>
</dbReference>
<dbReference type="GO" id="GO:1990961">
    <property type="term" value="P:xenobiotic detoxification by transmembrane export across the plasma membrane"/>
    <property type="evidence" value="ECO:0007669"/>
    <property type="project" value="UniProtKB-ARBA"/>
</dbReference>
<evidence type="ECO:0000313" key="11">
    <source>
        <dbReference type="Proteomes" id="UP000540556"/>
    </source>
</evidence>
<evidence type="ECO:0000256" key="9">
    <source>
        <dbReference type="SAM" id="Phobius"/>
    </source>
</evidence>
<feature type="transmembrane region" description="Helical" evidence="9">
    <location>
        <begin position="33"/>
        <end position="51"/>
    </location>
</feature>
<comment type="subcellular location">
    <subcellularLocation>
        <location evidence="1 8">Cell membrane</location>
        <topology evidence="1 8">Multi-pass membrane protein</topology>
    </subcellularLocation>
</comment>
<evidence type="ECO:0000256" key="1">
    <source>
        <dbReference type="ARBA" id="ARBA00004651"/>
    </source>
</evidence>
<feature type="transmembrane region" description="Helical" evidence="9">
    <location>
        <begin position="58"/>
        <end position="79"/>
    </location>
</feature>
<feature type="transmembrane region" description="Helical" evidence="9">
    <location>
        <begin position="85"/>
        <end position="104"/>
    </location>
</feature>
<keyword evidence="6 9" id="KW-0472">Membrane</keyword>
<dbReference type="SUPFAM" id="SSF103481">
    <property type="entry name" value="Multidrug resistance efflux transporter EmrE"/>
    <property type="match status" value="1"/>
</dbReference>
<keyword evidence="2" id="KW-0813">Transport</keyword>
<protein>
    <submittedName>
        <fullName evidence="10">QacE family quaternary ammonium compound efflux SMR transporter</fullName>
    </submittedName>
</protein>